<organism evidence="2 3">
    <name type="scientific">Emiliania huxleyi (strain CCMP1516)</name>
    <dbReference type="NCBI Taxonomy" id="280463"/>
    <lineage>
        <taxon>Eukaryota</taxon>
        <taxon>Haptista</taxon>
        <taxon>Haptophyta</taxon>
        <taxon>Prymnesiophyceae</taxon>
        <taxon>Isochrysidales</taxon>
        <taxon>Noelaerhabdaceae</taxon>
        <taxon>Emiliania</taxon>
    </lineage>
</organism>
<sequence length="116" mass="13338">MLPLCGMFSLSGRYRRERVYRFDGSTVLVIKTDLTYTVTLQTFCTLLSGNRRDAAVSQPLLRQPPAEAERVAYRSSSRSGPWSPRGRLRLLGRSPDARCVRRNWNFRMRSAKAKIK</sequence>
<dbReference type="GeneID" id="17256247"/>
<evidence type="ECO:0000313" key="3">
    <source>
        <dbReference type="Proteomes" id="UP000013827"/>
    </source>
</evidence>
<evidence type="ECO:0000256" key="1">
    <source>
        <dbReference type="SAM" id="MobiDB-lite"/>
    </source>
</evidence>
<reference evidence="2" key="2">
    <citation type="submission" date="2024-10" db="UniProtKB">
        <authorList>
            <consortium name="EnsemblProtists"/>
        </authorList>
    </citation>
    <scope>IDENTIFICATION</scope>
</reference>
<dbReference type="AlphaFoldDB" id="A0A0D3IFR0"/>
<dbReference type="KEGG" id="ehx:EMIHUDRAFT_257855"/>
<name>A0A0D3IFR0_EMIH1</name>
<proteinExistence type="predicted"/>
<reference evidence="3" key="1">
    <citation type="journal article" date="2013" name="Nature">
        <title>Pan genome of the phytoplankton Emiliania underpins its global distribution.</title>
        <authorList>
            <person name="Read B.A."/>
            <person name="Kegel J."/>
            <person name="Klute M.J."/>
            <person name="Kuo A."/>
            <person name="Lefebvre S.C."/>
            <person name="Maumus F."/>
            <person name="Mayer C."/>
            <person name="Miller J."/>
            <person name="Monier A."/>
            <person name="Salamov A."/>
            <person name="Young J."/>
            <person name="Aguilar M."/>
            <person name="Claverie J.M."/>
            <person name="Frickenhaus S."/>
            <person name="Gonzalez K."/>
            <person name="Herman E.K."/>
            <person name="Lin Y.C."/>
            <person name="Napier J."/>
            <person name="Ogata H."/>
            <person name="Sarno A.F."/>
            <person name="Shmutz J."/>
            <person name="Schroeder D."/>
            <person name="de Vargas C."/>
            <person name="Verret F."/>
            <person name="von Dassow P."/>
            <person name="Valentin K."/>
            <person name="Van de Peer Y."/>
            <person name="Wheeler G."/>
            <person name="Dacks J.B."/>
            <person name="Delwiche C.F."/>
            <person name="Dyhrman S.T."/>
            <person name="Glockner G."/>
            <person name="John U."/>
            <person name="Richards T."/>
            <person name="Worden A.Z."/>
            <person name="Zhang X."/>
            <person name="Grigoriev I.V."/>
            <person name="Allen A.E."/>
            <person name="Bidle K."/>
            <person name="Borodovsky M."/>
            <person name="Bowler C."/>
            <person name="Brownlee C."/>
            <person name="Cock J.M."/>
            <person name="Elias M."/>
            <person name="Gladyshev V.N."/>
            <person name="Groth M."/>
            <person name="Guda C."/>
            <person name="Hadaegh A."/>
            <person name="Iglesias-Rodriguez M.D."/>
            <person name="Jenkins J."/>
            <person name="Jones B.M."/>
            <person name="Lawson T."/>
            <person name="Leese F."/>
            <person name="Lindquist E."/>
            <person name="Lobanov A."/>
            <person name="Lomsadze A."/>
            <person name="Malik S.B."/>
            <person name="Marsh M.E."/>
            <person name="Mackinder L."/>
            <person name="Mock T."/>
            <person name="Mueller-Roeber B."/>
            <person name="Pagarete A."/>
            <person name="Parker M."/>
            <person name="Probert I."/>
            <person name="Quesneville H."/>
            <person name="Raines C."/>
            <person name="Rensing S.A."/>
            <person name="Riano-Pachon D.M."/>
            <person name="Richier S."/>
            <person name="Rokitta S."/>
            <person name="Shiraiwa Y."/>
            <person name="Soanes D.M."/>
            <person name="van der Giezen M."/>
            <person name="Wahlund T.M."/>
            <person name="Williams B."/>
            <person name="Wilson W."/>
            <person name="Wolfe G."/>
            <person name="Wurch L.L."/>
        </authorList>
    </citation>
    <scope>NUCLEOTIDE SEQUENCE</scope>
</reference>
<protein>
    <submittedName>
        <fullName evidence="2">Uncharacterized protein</fullName>
    </submittedName>
</protein>
<feature type="compositionally biased region" description="Low complexity" evidence="1">
    <location>
        <begin position="74"/>
        <end position="87"/>
    </location>
</feature>
<dbReference type="EnsemblProtists" id="EOD10095">
    <property type="protein sequence ID" value="EOD10095"/>
    <property type="gene ID" value="EMIHUDRAFT_257855"/>
</dbReference>
<dbReference type="RefSeq" id="XP_005762524.1">
    <property type="nucleotide sequence ID" value="XM_005762467.1"/>
</dbReference>
<dbReference type="Proteomes" id="UP000013827">
    <property type="component" value="Unassembled WGS sequence"/>
</dbReference>
<accession>A0A0D3IFR0</accession>
<dbReference type="HOGENOM" id="CLU_2101539_0_0_1"/>
<keyword evidence="3" id="KW-1185">Reference proteome</keyword>
<evidence type="ECO:0000313" key="2">
    <source>
        <dbReference type="EnsemblProtists" id="EOD10095"/>
    </source>
</evidence>
<feature type="region of interest" description="Disordered" evidence="1">
    <location>
        <begin position="67"/>
        <end position="87"/>
    </location>
</feature>
<dbReference type="PaxDb" id="2903-EOD10095"/>